<evidence type="ECO:0000256" key="2">
    <source>
        <dbReference type="SAM" id="MobiDB-lite"/>
    </source>
</evidence>
<gene>
    <name evidence="3" type="ORF">PAPOLLO_LOCUS26704</name>
</gene>
<organism evidence="3 4">
    <name type="scientific">Parnassius apollo</name>
    <name type="common">Apollo butterfly</name>
    <name type="synonym">Papilio apollo</name>
    <dbReference type="NCBI Taxonomy" id="110799"/>
    <lineage>
        <taxon>Eukaryota</taxon>
        <taxon>Metazoa</taxon>
        <taxon>Ecdysozoa</taxon>
        <taxon>Arthropoda</taxon>
        <taxon>Hexapoda</taxon>
        <taxon>Insecta</taxon>
        <taxon>Pterygota</taxon>
        <taxon>Neoptera</taxon>
        <taxon>Endopterygota</taxon>
        <taxon>Lepidoptera</taxon>
        <taxon>Glossata</taxon>
        <taxon>Ditrysia</taxon>
        <taxon>Papilionoidea</taxon>
        <taxon>Papilionidae</taxon>
        <taxon>Parnassiinae</taxon>
        <taxon>Parnassini</taxon>
        <taxon>Parnassius</taxon>
        <taxon>Parnassius</taxon>
    </lineage>
</organism>
<dbReference type="AlphaFoldDB" id="A0A8S3Y7Q4"/>
<accession>A0A8S3Y7Q4</accession>
<feature type="coiled-coil region" evidence="1">
    <location>
        <begin position="247"/>
        <end position="274"/>
    </location>
</feature>
<feature type="coiled-coil region" evidence="1">
    <location>
        <begin position="382"/>
        <end position="409"/>
    </location>
</feature>
<evidence type="ECO:0000313" key="4">
    <source>
        <dbReference type="Proteomes" id="UP000691718"/>
    </source>
</evidence>
<evidence type="ECO:0000313" key="3">
    <source>
        <dbReference type="EMBL" id="CAG5056338.1"/>
    </source>
</evidence>
<evidence type="ECO:0000256" key="1">
    <source>
        <dbReference type="SAM" id="Coils"/>
    </source>
</evidence>
<feature type="region of interest" description="Disordered" evidence="2">
    <location>
        <begin position="1"/>
        <end position="85"/>
    </location>
</feature>
<feature type="compositionally biased region" description="Polar residues" evidence="2">
    <location>
        <begin position="148"/>
        <end position="160"/>
    </location>
</feature>
<reference evidence="3" key="1">
    <citation type="submission" date="2021-04" db="EMBL/GenBank/DDBJ databases">
        <authorList>
            <person name="Tunstrom K."/>
        </authorList>
    </citation>
    <scope>NUCLEOTIDE SEQUENCE</scope>
</reference>
<dbReference type="OrthoDB" id="10022108at2759"/>
<protein>
    <submittedName>
        <fullName evidence="3">(apollo) hypothetical protein</fullName>
    </submittedName>
</protein>
<proteinExistence type="predicted"/>
<dbReference type="Proteomes" id="UP000691718">
    <property type="component" value="Unassembled WGS sequence"/>
</dbReference>
<comment type="caution">
    <text evidence="3">The sequence shown here is derived from an EMBL/GenBank/DDBJ whole genome shotgun (WGS) entry which is preliminary data.</text>
</comment>
<feature type="compositionally biased region" description="Basic and acidic residues" evidence="2">
    <location>
        <begin position="64"/>
        <end position="81"/>
    </location>
</feature>
<keyword evidence="1" id="KW-0175">Coiled coil</keyword>
<feature type="coiled-coil region" evidence="1">
    <location>
        <begin position="300"/>
        <end position="327"/>
    </location>
</feature>
<dbReference type="EMBL" id="CAJQZP010001600">
    <property type="protein sequence ID" value="CAG5056338.1"/>
    <property type="molecule type" value="Genomic_DNA"/>
</dbReference>
<keyword evidence="4" id="KW-1185">Reference proteome</keyword>
<sequence length="478" mass="53940">MSDKCKKPVSSHPEKLTASKKKTITKGTKDLSRAPISTDNNPTEQMTPQTMSDNPLTPTDLGMVEDHGKLPSEKCGGKDELEPNTQESFTISPNLEEATTSSPVIAKSGSSLLRIRAQIRHAKAVESKEALRSASETEDTMGSDAESGDTNTSLDASTRSIGGNRMLLNELPRHANEILQRAKTDLEKSGNLKREIRESVVSGLYTLYEMILKLSDSRMLHILESNKQKLNVSRESERLTQRHARFMHETLGQYALLKENIEKLQKETESARLILSYDLCEAVTATKRELINIKNEISTGPSLISQIQSLREELRQLQENISNRHDLNRKELDMSPLVKELRELRCMFDEHISKREIYQAPIANPPPDTLYQEELAERTKTSEQIAEIKSQLSSEVKELRQNILEMSQNVQGLMTCYSNSSLPSVQASIEELRKDTKELRDTTVDSAAPIRVAIEGLRKELKIMSQIEETEQIRTRRS</sequence>
<name>A0A8S3Y7Q4_PARAO</name>
<feature type="compositionally biased region" description="Polar residues" evidence="2">
    <location>
        <begin position="35"/>
        <end position="57"/>
    </location>
</feature>
<feature type="compositionally biased region" description="Basic and acidic residues" evidence="2">
    <location>
        <begin position="1"/>
        <end position="17"/>
    </location>
</feature>
<feature type="region of interest" description="Disordered" evidence="2">
    <location>
        <begin position="123"/>
        <end position="160"/>
    </location>
</feature>